<dbReference type="Gene3D" id="1.20.1300.10">
    <property type="entry name" value="Fumarate reductase/succinate dehydrogenase, transmembrane subunit"/>
    <property type="match status" value="1"/>
</dbReference>
<dbReference type="GO" id="GO:0046872">
    <property type="term" value="F:metal ion binding"/>
    <property type="evidence" value="ECO:0007669"/>
    <property type="project" value="UniProtKB-KW"/>
</dbReference>
<dbReference type="InterPro" id="IPR018495">
    <property type="entry name" value="Succ_DH_cyt_bsu_CS"/>
</dbReference>
<evidence type="ECO:0000256" key="6">
    <source>
        <dbReference type="ARBA" id="ARBA00022692"/>
    </source>
</evidence>
<gene>
    <name evidence="14" type="primary">sdhC</name>
    <name evidence="14" type="ORF">NITFAB_0684</name>
</gene>
<comment type="function">
    <text evidence="1">Membrane-anchoring subunit of succinate dehydrogenase (SDH).</text>
</comment>
<dbReference type="SUPFAM" id="SSF81343">
    <property type="entry name" value="Fumarate reductase respiratory complex transmembrane subunits"/>
    <property type="match status" value="1"/>
</dbReference>
<feature type="transmembrane region" description="Helical" evidence="13">
    <location>
        <begin position="21"/>
        <end position="48"/>
    </location>
</feature>
<dbReference type="CDD" id="cd03499">
    <property type="entry name" value="SQR_TypeC_SdhC"/>
    <property type="match status" value="1"/>
</dbReference>
<comment type="cofactor">
    <cofactor evidence="12">
        <name>heme</name>
        <dbReference type="ChEBI" id="CHEBI:30413"/>
    </cofactor>
    <text evidence="12">The heme is bound between the two transmembrane subunits.</text>
</comment>
<dbReference type="PROSITE" id="PS01000">
    <property type="entry name" value="SDH_CYT_1"/>
    <property type="match status" value="1"/>
</dbReference>
<comment type="subcellular location">
    <subcellularLocation>
        <location evidence="2">Membrane</location>
        <topology evidence="2">Multi-pass membrane protein</topology>
    </subcellularLocation>
</comment>
<dbReference type="PANTHER" id="PTHR10978">
    <property type="entry name" value="SUCCINATE DEHYDROGENASE CYTOCHROME B560 SUBUNIT"/>
    <property type="match status" value="1"/>
</dbReference>
<feature type="binding site" description="axial binding residue" evidence="12">
    <location>
        <position position="80"/>
    </location>
    <ligand>
        <name>heme</name>
        <dbReference type="ChEBI" id="CHEBI:30413"/>
        <note>ligand shared with second transmembrane subunit</note>
    </ligand>
    <ligandPart>
        <name>Fe</name>
        <dbReference type="ChEBI" id="CHEBI:18248"/>
    </ligandPart>
</feature>
<reference evidence="14" key="1">
    <citation type="submission" date="2018-05" db="EMBL/GenBank/DDBJ databases">
        <authorList>
            <person name="Lanie J.A."/>
            <person name="Ng W.-L."/>
            <person name="Kazmierczak K.M."/>
            <person name="Andrzejewski T.M."/>
            <person name="Davidsen T.M."/>
            <person name="Wayne K.J."/>
            <person name="Tettelin H."/>
            <person name="Glass J.I."/>
            <person name="Rusch D."/>
            <person name="Podicherti R."/>
            <person name="Tsui H.-C.T."/>
            <person name="Winkler M.E."/>
        </authorList>
    </citation>
    <scope>NUCLEOTIDE SEQUENCE</scope>
    <source>
        <strain evidence="14">KNB</strain>
    </source>
</reference>
<keyword evidence="6 13" id="KW-0812">Transmembrane</keyword>
<evidence type="ECO:0000256" key="5">
    <source>
        <dbReference type="ARBA" id="ARBA00022617"/>
    </source>
</evidence>
<proteinExistence type="inferred from homology"/>
<dbReference type="EMBL" id="LS423452">
    <property type="protein sequence ID" value="SPS05095.1"/>
    <property type="molecule type" value="Genomic_DNA"/>
</dbReference>
<evidence type="ECO:0000256" key="8">
    <source>
        <dbReference type="ARBA" id="ARBA00022989"/>
    </source>
</evidence>
<keyword evidence="7 12" id="KW-0479">Metal-binding</keyword>
<sequence length="124" mass="13981">MNKKRPIHLDLFRIRLPLPGLVSILHRISGLLLFLALPLLLLLLQYSLLSIETYTQLVAVLQLPVVKVSLIILVWALLHHFFAGIRFLVIDMHIGVGLPQARASSKYVLFLSVGLTLLAGVWLW</sequence>
<keyword evidence="10 13" id="KW-0472">Membrane</keyword>
<evidence type="ECO:0000313" key="14">
    <source>
        <dbReference type="EMBL" id="SPS05095.1"/>
    </source>
</evidence>
<evidence type="ECO:0000256" key="1">
    <source>
        <dbReference type="ARBA" id="ARBA00004050"/>
    </source>
</evidence>
<keyword evidence="5 12" id="KW-0349">Heme</keyword>
<dbReference type="PANTHER" id="PTHR10978:SF5">
    <property type="entry name" value="SUCCINATE DEHYDROGENASE CYTOCHROME B560 SUBUNIT, MITOCHONDRIAL"/>
    <property type="match status" value="1"/>
</dbReference>
<evidence type="ECO:0000256" key="2">
    <source>
        <dbReference type="ARBA" id="ARBA00004141"/>
    </source>
</evidence>
<dbReference type="PIRSF" id="PIRSF000178">
    <property type="entry name" value="SDH_cyt_b560"/>
    <property type="match status" value="1"/>
</dbReference>
<evidence type="ECO:0000256" key="11">
    <source>
        <dbReference type="ARBA" id="ARBA00025912"/>
    </source>
</evidence>
<dbReference type="InterPro" id="IPR014314">
    <property type="entry name" value="Succ_DH_cytb556"/>
</dbReference>
<name>A0A2X0SJK7_9PROT</name>
<dbReference type="InterPro" id="IPR000701">
    <property type="entry name" value="SuccDH_FuR_B_TM-su"/>
</dbReference>
<accession>A0A2X0SJK7</accession>
<evidence type="ECO:0000256" key="7">
    <source>
        <dbReference type="ARBA" id="ARBA00022723"/>
    </source>
</evidence>
<feature type="transmembrane region" description="Helical" evidence="13">
    <location>
        <begin position="68"/>
        <end position="87"/>
    </location>
</feature>
<comment type="subunit">
    <text evidence="11">Part of an enzyme complex containing four subunits: a flavoprotein, an iron-sulfur protein, plus two membrane-anchoring proteins, SdhC and SdhD. The complex can form homotrimers.</text>
</comment>
<dbReference type="NCBIfam" id="TIGR02970">
    <property type="entry name" value="succ_dehyd_cytB"/>
    <property type="match status" value="1"/>
</dbReference>
<evidence type="ECO:0000256" key="12">
    <source>
        <dbReference type="PIRSR" id="PIRSR000178-1"/>
    </source>
</evidence>
<dbReference type="InterPro" id="IPR034804">
    <property type="entry name" value="SQR/QFR_C/D"/>
</dbReference>
<comment type="similarity">
    <text evidence="3">Belongs to the cytochrome b560 family.</text>
</comment>
<evidence type="ECO:0000256" key="3">
    <source>
        <dbReference type="ARBA" id="ARBA00007244"/>
    </source>
</evidence>
<evidence type="ECO:0000256" key="9">
    <source>
        <dbReference type="ARBA" id="ARBA00023004"/>
    </source>
</evidence>
<dbReference type="GO" id="GO:0005886">
    <property type="term" value="C:plasma membrane"/>
    <property type="evidence" value="ECO:0007669"/>
    <property type="project" value="TreeGrafter"/>
</dbReference>
<dbReference type="Pfam" id="PF01127">
    <property type="entry name" value="Sdh_cyt"/>
    <property type="match status" value="1"/>
</dbReference>
<feature type="transmembrane region" description="Helical" evidence="13">
    <location>
        <begin position="107"/>
        <end position="123"/>
    </location>
</feature>
<dbReference type="GO" id="GO:0006099">
    <property type="term" value="P:tricarboxylic acid cycle"/>
    <property type="evidence" value="ECO:0007669"/>
    <property type="project" value="InterPro"/>
</dbReference>
<evidence type="ECO:0000256" key="13">
    <source>
        <dbReference type="SAM" id="Phobius"/>
    </source>
</evidence>
<protein>
    <recommendedName>
        <fullName evidence="4">Succinate dehydrogenase cytochrome b556 subunit</fullName>
    </recommendedName>
</protein>
<keyword evidence="9 12" id="KW-0408">Iron</keyword>
<evidence type="ECO:0000256" key="4">
    <source>
        <dbReference type="ARBA" id="ARBA00020076"/>
    </source>
</evidence>
<organism evidence="14">
    <name type="scientific">Candidatus Nitrotoga fabula</name>
    <dbReference type="NCBI Taxonomy" id="2182327"/>
    <lineage>
        <taxon>Bacteria</taxon>
        <taxon>Pseudomonadati</taxon>
        <taxon>Pseudomonadota</taxon>
        <taxon>Betaproteobacteria</taxon>
        <taxon>Nitrosomonadales</taxon>
        <taxon>Gallionellaceae</taxon>
        <taxon>Candidatus Nitrotoga</taxon>
    </lineage>
</organism>
<dbReference type="AlphaFoldDB" id="A0A2X0SJK7"/>
<evidence type="ECO:0000256" key="10">
    <source>
        <dbReference type="ARBA" id="ARBA00023136"/>
    </source>
</evidence>
<keyword evidence="8 13" id="KW-1133">Transmembrane helix</keyword>
<dbReference type="GO" id="GO:0009055">
    <property type="term" value="F:electron transfer activity"/>
    <property type="evidence" value="ECO:0007669"/>
    <property type="project" value="InterPro"/>
</dbReference>